<keyword evidence="3" id="KW-1185">Reference proteome</keyword>
<dbReference type="PaxDb" id="3218-PP1S70_97V6.1"/>
<gene>
    <name evidence="1" type="ORF">PHYPA_016325</name>
</gene>
<dbReference type="EnsemblPlants" id="Pp3c12_15210V3.1">
    <property type="protein sequence ID" value="Pp3c12_15210V3.1"/>
    <property type="gene ID" value="Pp3c12_15210"/>
</dbReference>
<reference evidence="2" key="3">
    <citation type="submission" date="2020-12" db="UniProtKB">
        <authorList>
            <consortium name="EnsemblPlants"/>
        </authorList>
    </citation>
    <scope>IDENTIFICATION</scope>
</reference>
<accession>A0A2K1JQY7</accession>
<reference evidence="1 3" key="1">
    <citation type="journal article" date="2008" name="Science">
        <title>The Physcomitrella genome reveals evolutionary insights into the conquest of land by plants.</title>
        <authorList>
            <person name="Rensing S."/>
            <person name="Lang D."/>
            <person name="Zimmer A."/>
            <person name="Terry A."/>
            <person name="Salamov A."/>
            <person name="Shapiro H."/>
            <person name="Nishiyama T."/>
            <person name="Perroud P.-F."/>
            <person name="Lindquist E."/>
            <person name="Kamisugi Y."/>
            <person name="Tanahashi T."/>
            <person name="Sakakibara K."/>
            <person name="Fujita T."/>
            <person name="Oishi K."/>
            <person name="Shin-I T."/>
            <person name="Kuroki Y."/>
            <person name="Toyoda A."/>
            <person name="Suzuki Y."/>
            <person name="Hashimoto A."/>
            <person name="Yamaguchi K."/>
            <person name="Sugano A."/>
            <person name="Kohara Y."/>
            <person name="Fujiyama A."/>
            <person name="Anterola A."/>
            <person name="Aoki S."/>
            <person name="Ashton N."/>
            <person name="Barbazuk W.B."/>
            <person name="Barker E."/>
            <person name="Bennetzen J."/>
            <person name="Bezanilla M."/>
            <person name="Blankenship R."/>
            <person name="Cho S.H."/>
            <person name="Dutcher S."/>
            <person name="Estelle M."/>
            <person name="Fawcett J.A."/>
            <person name="Gundlach H."/>
            <person name="Hanada K."/>
            <person name="Heyl A."/>
            <person name="Hicks K.A."/>
            <person name="Hugh J."/>
            <person name="Lohr M."/>
            <person name="Mayer K."/>
            <person name="Melkozernov A."/>
            <person name="Murata T."/>
            <person name="Nelson D."/>
            <person name="Pils B."/>
            <person name="Prigge M."/>
            <person name="Reiss B."/>
            <person name="Renner T."/>
            <person name="Rombauts S."/>
            <person name="Rushton P."/>
            <person name="Sanderfoot A."/>
            <person name="Schween G."/>
            <person name="Shiu S.-H."/>
            <person name="Stueber K."/>
            <person name="Theodoulou F.L."/>
            <person name="Tu H."/>
            <person name="Van de Peer Y."/>
            <person name="Verrier P.J."/>
            <person name="Waters E."/>
            <person name="Wood A."/>
            <person name="Yang L."/>
            <person name="Cove D."/>
            <person name="Cuming A."/>
            <person name="Hasebe M."/>
            <person name="Lucas S."/>
            <person name="Mishler D.B."/>
            <person name="Reski R."/>
            <person name="Grigoriev I."/>
            <person name="Quatrano R.S."/>
            <person name="Boore J.L."/>
        </authorList>
    </citation>
    <scope>NUCLEOTIDE SEQUENCE [LARGE SCALE GENOMIC DNA]</scope>
    <source>
        <strain evidence="2 3">cv. Gransden 2004</strain>
    </source>
</reference>
<dbReference type="Proteomes" id="UP000006727">
    <property type="component" value="Chromosome 12"/>
</dbReference>
<proteinExistence type="predicted"/>
<name>A0A2K1JQY7_PHYPA</name>
<dbReference type="EMBL" id="ABEU02000012">
    <property type="protein sequence ID" value="PNR43942.1"/>
    <property type="molecule type" value="Genomic_DNA"/>
</dbReference>
<evidence type="ECO:0000313" key="1">
    <source>
        <dbReference type="EMBL" id="PNR43942.1"/>
    </source>
</evidence>
<reference evidence="1 3" key="2">
    <citation type="journal article" date="2018" name="Plant J.">
        <title>The Physcomitrella patens chromosome-scale assembly reveals moss genome structure and evolution.</title>
        <authorList>
            <person name="Lang D."/>
            <person name="Ullrich K.K."/>
            <person name="Murat F."/>
            <person name="Fuchs J."/>
            <person name="Jenkins J."/>
            <person name="Haas F.B."/>
            <person name="Piednoel M."/>
            <person name="Gundlach H."/>
            <person name="Van Bel M."/>
            <person name="Meyberg R."/>
            <person name="Vives C."/>
            <person name="Morata J."/>
            <person name="Symeonidi A."/>
            <person name="Hiss M."/>
            <person name="Muchero W."/>
            <person name="Kamisugi Y."/>
            <person name="Saleh O."/>
            <person name="Blanc G."/>
            <person name="Decker E.L."/>
            <person name="van Gessel N."/>
            <person name="Grimwood J."/>
            <person name="Hayes R.D."/>
            <person name="Graham S.W."/>
            <person name="Gunter L.E."/>
            <person name="McDaniel S.F."/>
            <person name="Hoernstein S.N.W."/>
            <person name="Larsson A."/>
            <person name="Li F.W."/>
            <person name="Perroud P.F."/>
            <person name="Phillips J."/>
            <person name="Ranjan P."/>
            <person name="Rokshar D.S."/>
            <person name="Rothfels C.J."/>
            <person name="Schneider L."/>
            <person name="Shu S."/>
            <person name="Stevenson D.W."/>
            <person name="Thummler F."/>
            <person name="Tillich M."/>
            <person name="Villarreal Aguilar J.C."/>
            <person name="Widiez T."/>
            <person name="Wong G.K."/>
            <person name="Wymore A."/>
            <person name="Zhang Y."/>
            <person name="Zimmer A.D."/>
            <person name="Quatrano R.S."/>
            <person name="Mayer K.F.X."/>
            <person name="Goodstein D."/>
            <person name="Casacuberta J.M."/>
            <person name="Vandepoele K."/>
            <person name="Reski R."/>
            <person name="Cuming A.C."/>
            <person name="Tuskan G.A."/>
            <person name="Maumus F."/>
            <person name="Salse J."/>
            <person name="Schmutz J."/>
            <person name="Rensing S.A."/>
        </authorList>
    </citation>
    <scope>NUCLEOTIDE SEQUENCE [LARGE SCALE GENOMIC DNA]</scope>
    <source>
        <strain evidence="2 3">cv. Gransden 2004</strain>
    </source>
</reference>
<protein>
    <submittedName>
        <fullName evidence="1 2">Uncharacterized protein</fullName>
    </submittedName>
</protein>
<sequence length="112" mass="11734">MAACICNGIQAFSVEFLPALGLTDWTKGGLRLLSLLAVSATPSLDQECLDAGDWDDLAAPGFRRLIGSDMLVIYCSKEVLSVCLSAVVAGLEEVAGWIGEVLLPVAAPVLLQ</sequence>
<dbReference type="Gramene" id="Pp3c12_15210V3.1">
    <property type="protein sequence ID" value="Pp3c12_15210V3.1"/>
    <property type="gene ID" value="Pp3c12_15210"/>
</dbReference>
<evidence type="ECO:0000313" key="3">
    <source>
        <dbReference type="Proteomes" id="UP000006727"/>
    </source>
</evidence>
<evidence type="ECO:0000313" key="2">
    <source>
        <dbReference type="EnsemblPlants" id="Pp3c12_15210V3.1"/>
    </source>
</evidence>
<dbReference type="AlphaFoldDB" id="A0A2K1JQY7"/>
<organism evidence="1">
    <name type="scientific">Physcomitrium patens</name>
    <name type="common">Spreading-leaved earth moss</name>
    <name type="synonym">Physcomitrella patens</name>
    <dbReference type="NCBI Taxonomy" id="3218"/>
    <lineage>
        <taxon>Eukaryota</taxon>
        <taxon>Viridiplantae</taxon>
        <taxon>Streptophyta</taxon>
        <taxon>Embryophyta</taxon>
        <taxon>Bryophyta</taxon>
        <taxon>Bryophytina</taxon>
        <taxon>Bryopsida</taxon>
        <taxon>Funariidae</taxon>
        <taxon>Funariales</taxon>
        <taxon>Funariaceae</taxon>
        <taxon>Physcomitrium</taxon>
    </lineage>
</organism>